<keyword evidence="2" id="KW-1185">Reference proteome</keyword>
<reference evidence="2" key="1">
    <citation type="journal article" date="2022" name="Mol. Ecol. Resour.">
        <title>The genomes of chicory, endive, great burdock and yacon provide insights into Asteraceae palaeo-polyploidization history and plant inulin production.</title>
        <authorList>
            <person name="Fan W."/>
            <person name="Wang S."/>
            <person name="Wang H."/>
            <person name="Wang A."/>
            <person name="Jiang F."/>
            <person name="Liu H."/>
            <person name="Zhao H."/>
            <person name="Xu D."/>
            <person name="Zhang Y."/>
        </authorList>
    </citation>
    <scope>NUCLEOTIDE SEQUENCE [LARGE SCALE GENOMIC DNA]</scope>
    <source>
        <strain evidence="2">cv. Yunnan</strain>
    </source>
</reference>
<dbReference type="Proteomes" id="UP001056120">
    <property type="component" value="Linkage Group LG15"/>
</dbReference>
<organism evidence="1 2">
    <name type="scientific">Smallanthus sonchifolius</name>
    <dbReference type="NCBI Taxonomy" id="185202"/>
    <lineage>
        <taxon>Eukaryota</taxon>
        <taxon>Viridiplantae</taxon>
        <taxon>Streptophyta</taxon>
        <taxon>Embryophyta</taxon>
        <taxon>Tracheophyta</taxon>
        <taxon>Spermatophyta</taxon>
        <taxon>Magnoliopsida</taxon>
        <taxon>eudicotyledons</taxon>
        <taxon>Gunneridae</taxon>
        <taxon>Pentapetalae</taxon>
        <taxon>asterids</taxon>
        <taxon>campanulids</taxon>
        <taxon>Asterales</taxon>
        <taxon>Asteraceae</taxon>
        <taxon>Asteroideae</taxon>
        <taxon>Heliantheae alliance</taxon>
        <taxon>Millerieae</taxon>
        <taxon>Smallanthus</taxon>
    </lineage>
</organism>
<name>A0ACB9FXV4_9ASTR</name>
<protein>
    <submittedName>
        <fullName evidence="1">Uncharacterized protein</fullName>
    </submittedName>
</protein>
<gene>
    <name evidence="1" type="ORF">L1987_45545</name>
</gene>
<evidence type="ECO:0000313" key="2">
    <source>
        <dbReference type="Proteomes" id="UP001056120"/>
    </source>
</evidence>
<proteinExistence type="predicted"/>
<reference evidence="1 2" key="2">
    <citation type="journal article" date="2022" name="Mol. Ecol. Resour.">
        <title>The genomes of chicory, endive, great burdock and yacon provide insights into Asteraceae paleo-polyploidization history and plant inulin production.</title>
        <authorList>
            <person name="Fan W."/>
            <person name="Wang S."/>
            <person name="Wang H."/>
            <person name="Wang A."/>
            <person name="Jiang F."/>
            <person name="Liu H."/>
            <person name="Zhao H."/>
            <person name="Xu D."/>
            <person name="Zhang Y."/>
        </authorList>
    </citation>
    <scope>NUCLEOTIDE SEQUENCE [LARGE SCALE GENOMIC DNA]</scope>
    <source>
        <strain evidence="2">cv. Yunnan</strain>
        <tissue evidence="1">Leaves</tissue>
    </source>
</reference>
<sequence>MGRLQLWMKNLSNVGKRFYKESSAGEAPKIAEKTENTTKRKEIEEVQEVSDDDFVTPCIKIAQHGENVQNSVDIHGQVNEPILIDDRSTGNKSSKQQTSNTNTLEKDGNQDDKSTTSIR</sequence>
<accession>A0ACB9FXV4</accession>
<dbReference type="EMBL" id="CM042032">
    <property type="protein sequence ID" value="KAI3775791.1"/>
    <property type="molecule type" value="Genomic_DNA"/>
</dbReference>
<evidence type="ECO:0000313" key="1">
    <source>
        <dbReference type="EMBL" id="KAI3775791.1"/>
    </source>
</evidence>
<comment type="caution">
    <text evidence="1">The sequence shown here is derived from an EMBL/GenBank/DDBJ whole genome shotgun (WGS) entry which is preliminary data.</text>
</comment>